<dbReference type="AlphaFoldDB" id="A0A0F9IJD6"/>
<reference evidence="1" key="1">
    <citation type="journal article" date="2015" name="Nature">
        <title>Complex archaea that bridge the gap between prokaryotes and eukaryotes.</title>
        <authorList>
            <person name="Spang A."/>
            <person name="Saw J.H."/>
            <person name="Jorgensen S.L."/>
            <person name="Zaremba-Niedzwiedzka K."/>
            <person name="Martijn J."/>
            <person name="Lind A.E."/>
            <person name="van Eijk R."/>
            <person name="Schleper C."/>
            <person name="Guy L."/>
            <person name="Ettema T.J."/>
        </authorList>
    </citation>
    <scope>NUCLEOTIDE SEQUENCE</scope>
</reference>
<comment type="caution">
    <text evidence="1">The sequence shown here is derived from an EMBL/GenBank/DDBJ whole genome shotgun (WGS) entry which is preliminary data.</text>
</comment>
<accession>A0A0F9IJD6</accession>
<protein>
    <submittedName>
        <fullName evidence="1">Uncharacterized protein</fullName>
    </submittedName>
</protein>
<sequence>MASFLRPCIYDAAMVRFMSKWDIPEEVICDPCKRRIASDKPKRKKAKA</sequence>
<proteinExistence type="predicted"/>
<dbReference type="EMBL" id="LAZR01020861">
    <property type="protein sequence ID" value="KKL87337.1"/>
    <property type="molecule type" value="Genomic_DNA"/>
</dbReference>
<gene>
    <name evidence="1" type="ORF">LCGC14_1935740</name>
</gene>
<name>A0A0F9IJD6_9ZZZZ</name>
<evidence type="ECO:0000313" key="1">
    <source>
        <dbReference type="EMBL" id="KKL87337.1"/>
    </source>
</evidence>
<organism evidence="1">
    <name type="scientific">marine sediment metagenome</name>
    <dbReference type="NCBI Taxonomy" id="412755"/>
    <lineage>
        <taxon>unclassified sequences</taxon>
        <taxon>metagenomes</taxon>
        <taxon>ecological metagenomes</taxon>
    </lineage>
</organism>